<dbReference type="EC" id="5.3.1.6" evidence="2"/>
<feature type="binding site" evidence="2">
    <location>
        <begin position="87"/>
        <end position="90"/>
    </location>
    <ligand>
        <name>substrate</name>
    </ligand>
</feature>
<feature type="binding site" evidence="2">
    <location>
        <begin position="156"/>
        <end position="159"/>
    </location>
    <ligand>
        <name>substrate</name>
    </ligand>
</feature>
<comment type="subunit">
    <text evidence="2">Homodimer.</text>
</comment>
<evidence type="ECO:0000256" key="2">
    <source>
        <dbReference type="HAMAP-Rule" id="MF_00170"/>
    </source>
</evidence>
<dbReference type="PANTHER" id="PTHR11934">
    <property type="entry name" value="RIBOSE-5-PHOSPHATE ISOMERASE"/>
    <property type="match status" value="1"/>
</dbReference>
<dbReference type="Gene3D" id="3.40.50.1360">
    <property type="match status" value="1"/>
</dbReference>
<accession>A0ABQ6GEJ7</accession>
<sequence length="285" mass="31146">MFKVCPVSAWFMFISMDKGAFSLSSGNAPYLFYLEHIFPNIPSFVILKIKSFEQIHYNKGDLMESKRIAGEKAVEFVKDGMKVGLGTGSTAYWAIQAIGRRVKEEGLQVQAVATSVQSEELAKELGIPMMPFADVDMLDLTIDGADEVDPELHLIKGGGGALLREKIVAAASKQLIIIVDESKDVKQLGKFPLPVEIVPFAYELTVKKLKKLGCEPKLRMNGDQLYVTDNGNYIADCHFDAIANPVELHDTLNGIPGVVDNGLFIHMANLVIVGSADGSIRSISK</sequence>
<dbReference type="Proteomes" id="UP001157114">
    <property type="component" value="Unassembled WGS sequence"/>
</dbReference>
<dbReference type="PANTHER" id="PTHR11934:SF0">
    <property type="entry name" value="RIBOSE-5-PHOSPHATE ISOMERASE"/>
    <property type="match status" value="1"/>
</dbReference>
<dbReference type="InterPro" id="IPR004788">
    <property type="entry name" value="Ribose5P_isomerase_type_A"/>
</dbReference>
<dbReference type="SUPFAM" id="SSF100950">
    <property type="entry name" value="NagB/RpiA/CoA transferase-like"/>
    <property type="match status" value="1"/>
</dbReference>
<comment type="catalytic activity">
    <reaction evidence="2">
        <text>aldehydo-D-ribose 5-phosphate = D-ribulose 5-phosphate</text>
        <dbReference type="Rhea" id="RHEA:14657"/>
        <dbReference type="ChEBI" id="CHEBI:58121"/>
        <dbReference type="ChEBI" id="CHEBI:58273"/>
        <dbReference type="EC" id="5.3.1.6"/>
    </reaction>
</comment>
<comment type="similarity">
    <text evidence="2">Belongs to the ribose 5-phosphate isomerase family.</text>
</comment>
<dbReference type="HAMAP" id="MF_00170">
    <property type="entry name" value="Rib_5P_isom_A"/>
    <property type="match status" value="1"/>
</dbReference>
<dbReference type="GO" id="GO:0016853">
    <property type="term" value="F:isomerase activity"/>
    <property type="evidence" value="ECO:0007669"/>
    <property type="project" value="UniProtKB-KW"/>
</dbReference>
<feature type="active site" description="Proton acceptor" evidence="2">
    <location>
        <position position="165"/>
    </location>
</feature>
<evidence type="ECO:0000313" key="3">
    <source>
        <dbReference type="EMBL" id="GLX68072.1"/>
    </source>
</evidence>
<name>A0ABQ6GEJ7_9BACL</name>
<keyword evidence="1 2" id="KW-0413">Isomerase</keyword>
<evidence type="ECO:0000313" key="4">
    <source>
        <dbReference type="Proteomes" id="UP001157114"/>
    </source>
</evidence>
<dbReference type="SUPFAM" id="SSF75445">
    <property type="entry name" value="D-ribose-5-phosphate isomerase (RpiA), lid domain"/>
    <property type="match status" value="1"/>
</dbReference>
<dbReference type="Pfam" id="PF06026">
    <property type="entry name" value="Rib_5-P_isom_A"/>
    <property type="match status" value="1"/>
</dbReference>
<keyword evidence="4" id="KW-1185">Reference proteome</keyword>
<dbReference type="Gene3D" id="3.30.70.260">
    <property type="match status" value="1"/>
</dbReference>
<comment type="caution">
    <text evidence="3">The sequence shown here is derived from an EMBL/GenBank/DDBJ whole genome shotgun (WGS) entry which is preliminary data.</text>
</comment>
<dbReference type="NCBIfam" id="NF001924">
    <property type="entry name" value="PRK00702.1"/>
    <property type="match status" value="1"/>
</dbReference>
<feature type="binding site" evidence="2">
    <location>
        <begin position="143"/>
        <end position="146"/>
    </location>
    <ligand>
        <name>substrate</name>
    </ligand>
</feature>
<reference evidence="3 4" key="1">
    <citation type="submission" date="2023-03" db="EMBL/GenBank/DDBJ databases">
        <title>Draft genome sequence of the bacteria which degrade cell wall of Tricholomamatutake.</title>
        <authorList>
            <person name="Konishi Y."/>
            <person name="Fukuta Y."/>
            <person name="Shirasaka N."/>
        </authorList>
    </citation>
    <scope>NUCLEOTIDE SEQUENCE [LARGE SCALE GENOMIC DNA]</scope>
    <source>
        <strain evidence="4">mu1</strain>
    </source>
</reference>
<dbReference type="EMBL" id="BSSQ01000010">
    <property type="protein sequence ID" value="GLX68072.1"/>
    <property type="molecule type" value="Genomic_DNA"/>
</dbReference>
<comment type="function">
    <text evidence="2">Catalyzes the reversible conversion of ribose-5-phosphate to ribulose 5-phosphate.</text>
</comment>
<dbReference type="CDD" id="cd01398">
    <property type="entry name" value="RPI_A"/>
    <property type="match status" value="1"/>
</dbReference>
<organism evidence="3 4">
    <name type="scientific">Paenibacillus glycanilyticus</name>
    <dbReference type="NCBI Taxonomy" id="126569"/>
    <lineage>
        <taxon>Bacteria</taxon>
        <taxon>Bacillati</taxon>
        <taxon>Bacillota</taxon>
        <taxon>Bacilli</taxon>
        <taxon>Bacillales</taxon>
        <taxon>Paenibacillaceae</taxon>
        <taxon>Paenibacillus</taxon>
    </lineage>
</organism>
<evidence type="ECO:0000256" key="1">
    <source>
        <dbReference type="ARBA" id="ARBA00023235"/>
    </source>
</evidence>
<proteinExistence type="inferred from homology"/>
<feature type="binding site" evidence="2">
    <location>
        <position position="183"/>
    </location>
    <ligand>
        <name>substrate</name>
    </ligand>
</feature>
<dbReference type="InterPro" id="IPR037171">
    <property type="entry name" value="NagB/RpiA_transferase-like"/>
</dbReference>
<gene>
    <name evidence="2 3" type="primary">rpiA</name>
    <name evidence="3" type="ORF">MU1_24170</name>
</gene>
<comment type="pathway">
    <text evidence="2">Carbohydrate degradation; pentose phosphate pathway; D-ribose 5-phosphate from D-ribulose 5-phosphate (non-oxidative stage): step 1/1.</text>
</comment>
<dbReference type="InterPro" id="IPR020672">
    <property type="entry name" value="Ribose5P_isomerase_typA_subgr"/>
</dbReference>
<protein>
    <recommendedName>
        <fullName evidence="2">Ribose-5-phosphate isomerase A</fullName>
        <ecNumber evidence="2">5.3.1.6</ecNumber>
    </recommendedName>
    <alternativeName>
        <fullName evidence="2">Phosphoriboisomerase A</fullName>
        <shortName evidence="2">PRI</shortName>
    </alternativeName>
</protein>
<dbReference type="NCBIfam" id="TIGR00021">
    <property type="entry name" value="rpiA"/>
    <property type="match status" value="1"/>
</dbReference>